<organism evidence="2 4">
    <name type="scientific">Crassostrea virginica</name>
    <name type="common">Eastern oyster</name>
    <dbReference type="NCBI Taxonomy" id="6565"/>
    <lineage>
        <taxon>Eukaryota</taxon>
        <taxon>Metazoa</taxon>
        <taxon>Spiralia</taxon>
        <taxon>Lophotrochozoa</taxon>
        <taxon>Mollusca</taxon>
        <taxon>Bivalvia</taxon>
        <taxon>Autobranchia</taxon>
        <taxon>Pteriomorphia</taxon>
        <taxon>Ostreida</taxon>
        <taxon>Ostreoidea</taxon>
        <taxon>Ostreidae</taxon>
        <taxon>Crassostrea</taxon>
    </lineage>
</organism>
<evidence type="ECO:0000313" key="4">
    <source>
        <dbReference type="RefSeq" id="XP_022305087.1"/>
    </source>
</evidence>
<accession>A0A8B8BP14</accession>
<dbReference type="Proteomes" id="UP000694844">
    <property type="component" value="Chromosome 3"/>
</dbReference>
<dbReference type="GO" id="GO:0005700">
    <property type="term" value="C:polytene chromosome"/>
    <property type="evidence" value="ECO:0007669"/>
    <property type="project" value="TreeGrafter"/>
</dbReference>
<dbReference type="KEGG" id="cvn:111107046"/>
<dbReference type="RefSeq" id="XP_022305087.1">
    <property type="nucleotide sequence ID" value="XM_022449379.1"/>
</dbReference>
<evidence type="ECO:0000313" key="3">
    <source>
        <dbReference type="RefSeq" id="XP_022297700.1"/>
    </source>
</evidence>
<name>A0A8B8BP14_CRAVI</name>
<keyword evidence="2" id="KW-1185">Reference proteome</keyword>
<dbReference type="KEGG" id="cvn:111123874"/>
<dbReference type="Proteomes" id="UP000694844">
    <property type="component" value="Chromosome 8"/>
</dbReference>
<dbReference type="RefSeq" id="XP_022297700.1">
    <property type="nucleotide sequence ID" value="XM_022441992.1"/>
</dbReference>
<dbReference type="KEGG" id="cvn:111112078"/>
<dbReference type="GO" id="GO:0042799">
    <property type="term" value="F:histone H4K20 methyltransferase activity"/>
    <property type="evidence" value="ECO:0007669"/>
    <property type="project" value="TreeGrafter"/>
</dbReference>
<proteinExistence type="predicted"/>
<dbReference type="GO" id="GO:0006357">
    <property type="term" value="P:regulation of transcription by RNA polymerase II"/>
    <property type="evidence" value="ECO:0007669"/>
    <property type="project" value="TreeGrafter"/>
</dbReference>
<sequence>MKMASTLDFSRGKRAVKIGLDKCGGPPVKSRRVSPDVDAEFWCKAGLDKDGFEKRYIDDTIGFGVFATQRFQKGAFLLEYVGSRITPQEAEQLSTGRRKKNKFYMFHFTWNGKHVIDATHTLDRLCRFVNDEKNGNAVMKLKVFNHFPRLCLFAAKDIEAGEEIRYDYGNEDAPWRKKCRDNEEERNVDDDDPFDLLKESAMKHGNFTGDWSSRSCLKTYGIPES</sequence>
<dbReference type="OrthoDB" id="6131563at2759"/>
<dbReference type="SUPFAM" id="SSF82199">
    <property type="entry name" value="SET domain"/>
    <property type="match status" value="1"/>
</dbReference>
<dbReference type="PROSITE" id="PS50280">
    <property type="entry name" value="SET"/>
    <property type="match status" value="1"/>
</dbReference>
<dbReference type="PANTHER" id="PTHR46167">
    <property type="entry name" value="N-LYSINE METHYLTRANSFERASE KMT5A"/>
    <property type="match status" value="1"/>
</dbReference>
<evidence type="ECO:0000259" key="1">
    <source>
        <dbReference type="PROSITE" id="PS50280"/>
    </source>
</evidence>
<dbReference type="GO" id="GO:0043516">
    <property type="term" value="P:regulation of DNA damage response, signal transduction by p53 class mediator"/>
    <property type="evidence" value="ECO:0007669"/>
    <property type="project" value="TreeGrafter"/>
</dbReference>
<dbReference type="PANTHER" id="PTHR46167:SF1">
    <property type="entry name" value="N-LYSINE METHYLTRANSFERASE KMT5A"/>
    <property type="match status" value="1"/>
</dbReference>
<evidence type="ECO:0000313" key="2">
    <source>
        <dbReference type="Proteomes" id="UP000694844"/>
    </source>
</evidence>
<dbReference type="SMART" id="SM00317">
    <property type="entry name" value="SET"/>
    <property type="match status" value="1"/>
</dbReference>
<dbReference type="AlphaFoldDB" id="A0A8B8BP14"/>
<dbReference type="Pfam" id="PF00856">
    <property type="entry name" value="SET"/>
    <property type="match status" value="1"/>
</dbReference>
<dbReference type="Gene3D" id="2.170.270.10">
    <property type="entry name" value="SET domain"/>
    <property type="match status" value="1"/>
</dbReference>
<dbReference type="InterPro" id="IPR051760">
    <property type="entry name" value="KMT5A"/>
</dbReference>
<evidence type="ECO:0000313" key="5">
    <source>
        <dbReference type="RefSeq" id="XP_022322227.1"/>
    </source>
</evidence>
<feature type="domain" description="SET" evidence="1">
    <location>
        <begin position="50"/>
        <end position="169"/>
    </location>
</feature>
<dbReference type="InterPro" id="IPR046341">
    <property type="entry name" value="SET_dom_sf"/>
</dbReference>
<dbReference type="GO" id="GO:0005634">
    <property type="term" value="C:nucleus"/>
    <property type="evidence" value="ECO:0007669"/>
    <property type="project" value="TreeGrafter"/>
</dbReference>
<dbReference type="Proteomes" id="UP000694844">
    <property type="component" value="Chromosome 9"/>
</dbReference>
<dbReference type="RefSeq" id="XP_022322227.1">
    <property type="nucleotide sequence ID" value="XM_022466519.1"/>
</dbReference>
<dbReference type="GeneID" id="111112078"/>
<reference evidence="3 4" key="1">
    <citation type="submission" date="2025-04" db="UniProtKB">
        <authorList>
            <consortium name="RefSeq"/>
        </authorList>
    </citation>
    <scope>IDENTIFICATION</scope>
    <source>
        <tissue evidence="3 4">Whole sample</tissue>
    </source>
</reference>
<protein>
    <submittedName>
        <fullName evidence="3 4 5">N-lysine methyltransferase KMT5A-A-like</fullName>
    </submittedName>
</protein>
<gene>
    <name evidence="4" type="primary">LOC111112078</name>
    <name evidence="3" type="synonym">LOC111107046</name>
    <name evidence="5" type="synonym">LOC111123874</name>
</gene>
<dbReference type="InterPro" id="IPR001214">
    <property type="entry name" value="SET_dom"/>
</dbReference>